<dbReference type="InterPro" id="IPR021109">
    <property type="entry name" value="Peptidase_aspartic_dom_sf"/>
</dbReference>
<feature type="compositionally biased region" description="Polar residues" evidence="1">
    <location>
        <begin position="273"/>
        <end position="293"/>
    </location>
</feature>
<dbReference type="CDD" id="cd00303">
    <property type="entry name" value="retropepsin_like"/>
    <property type="match status" value="1"/>
</dbReference>
<dbReference type="Proteomes" id="UP001396334">
    <property type="component" value="Unassembled WGS sequence"/>
</dbReference>
<feature type="compositionally biased region" description="Basic and acidic residues" evidence="1">
    <location>
        <begin position="261"/>
        <end position="271"/>
    </location>
</feature>
<evidence type="ECO:0000256" key="1">
    <source>
        <dbReference type="SAM" id="MobiDB-lite"/>
    </source>
</evidence>
<feature type="compositionally biased region" description="Polar residues" evidence="1">
    <location>
        <begin position="243"/>
        <end position="259"/>
    </location>
</feature>
<keyword evidence="3" id="KW-1185">Reference proteome</keyword>
<dbReference type="PANTHER" id="PTHR33067">
    <property type="entry name" value="RNA-DIRECTED DNA POLYMERASE-RELATED"/>
    <property type="match status" value="1"/>
</dbReference>
<gene>
    <name evidence="2" type="ORF">V6N11_013539</name>
</gene>
<sequence>MSKKSKHEQGGFTVKLFEKKKETTSTTNEESTDSSHPTDADPTPIPEPTRTTIADQSIRELAAAPAVQQPICITFPQGDTPFQLKTSLIHLLPTFHGLPSESPHKHLFFPVSKASEIRRSILGIKQKHEESLSKYWERYKKLCATRPTPSSLAPRVNLADEFMRAYGIYTMTDHPTDCCPTLQEETVNAVGNFPGPPQRPYNPHVLKLNRVTLMSQLAQTVGRLESSGKLPSQTETNHRENVSAITLRSGTIIEQQAQKENGAKKSIRVDEANTGSQEEGDATTQRRNSTPEPEQSPYAEPPPFPSRFIKKDKQAEEKEILDIFRKVEINIPLLEVIRKVPRYARFLKDLCTNKRKLFGHEKVNLGENVSAVLTRRLPPKLKDQGMFTIPCKIGKVNIKRAMCDLGASINVMPLSVYNTPSTDPLKETRVTIQLADRSIIYPEEVLENILVQVSELIFPVDFYVIDMENDRANTSPEILLGRPFLGTKNLKIEVRSGLLTLECNGEIVKFNVYKAMRHPKNVQSINFIGIFEPAIDEFIETGFVNDLCREIEDFEEEIRKFEKSFSVNFDLCFIPSKSKISFSVLQEPKIELKLPPEQLRKGCTLSEIISKLKKIQKSA</sequence>
<protein>
    <recommendedName>
        <fullName evidence="4">Retrotransposon gag domain-containing protein</fullName>
    </recommendedName>
</protein>
<organism evidence="2 3">
    <name type="scientific">Hibiscus sabdariffa</name>
    <name type="common">roselle</name>
    <dbReference type="NCBI Taxonomy" id="183260"/>
    <lineage>
        <taxon>Eukaryota</taxon>
        <taxon>Viridiplantae</taxon>
        <taxon>Streptophyta</taxon>
        <taxon>Embryophyta</taxon>
        <taxon>Tracheophyta</taxon>
        <taxon>Spermatophyta</taxon>
        <taxon>Magnoliopsida</taxon>
        <taxon>eudicotyledons</taxon>
        <taxon>Gunneridae</taxon>
        <taxon>Pentapetalae</taxon>
        <taxon>rosids</taxon>
        <taxon>malvids</taxon>
        <taxon>Malvales</taxon>
        <taxon>Malvaceae</taxon>
        <taxon>Malvoideae</taxon>
        <taxon>Hibiscus</taxon>
    </lineage>
</organism>
<evidence type="ECO:0000313" key="3">
    <source>
        <dbReference type="Proteomes" id="UP001396334"/>
    </source>
</evidence>
<dbReference type="EMBL" id="JBBPBN010000133">
    <property type="protein sequence ID" value="KAK8976403.1"/>
    <property type="molecule type" value="Genomic_DNA"/>
</dbReference>
<comment type="caution">
    <text evidence="2">The sequence shown here is derived from an EMBL/GenBank/DDBJ whole genome shotgun (WGS) entry which is preliminary data.</text>
</comment>
<dbReference type="PANTHER" id="PTHR33067:SF15">
    <property type="entry name" value="RNA-DIRECTED DNA POLYMERASE"/>
    <property type="match status" value="1"/>
</dbReference>
<proteinExistence type="predicted"/>
<feature type="region of interest" description="Disordered" evidence="1">
    <location>
        <begin position="1"/>
        <end position="50"/>
    </location>
</feature>
<evidence type="ECO:0000313" key="2">
    <source>
        <dbReference type="EMBL" id="KAK8976403.1"/>
    </source>
</evidence>
<dbReference type="Gene3D" id="2.40.70.10">
    <property type="entry name" value="Acid Proteases"/>
    <property type="match status" value="1"/>
</dbReference>
<accession>A0ABR2NJW0</accession>
<evidence type="ECO:0008006" key="4">
    <source>
        <dbReference type="Google" id="ProtNLM"/>
    </source>
</evidence>
<feature type="region of interest" description="Disordered" evidence="1">
    <location>
        <begin position="224"/>
        <end position="307"/>
    </location>
</feature>
<reference evidence="2 3" key="1">
    <citation type="journal article" date="2024" name="G3 (Bethesda)">
        <title>Genome assembly of Hibiscus sabdariffa L. provides insights into metabolisms of medicinal natural products.</title>
        <authorList>
            <person name="Kim T."/>
        </authorList>
    </citation>
    <scope>NUCLEOTIDE SEQUENCE [LARGE SCALE GENOMIC DNA]</scope>
    <source>
        <strain evidence="2">TK-2024</strain>
        <tissue evidence="2">Old leaves</tissue>
    </source>
</reference>
<name>A0ABR2NJW0_9ROSI</name>